<reference evidence="10" key="2">
    <citation type="submission" date="2022-01" db="EMBL/GenBank/DDBJ databases">
        <authorList>
            <person name="Zhou L.Y."/>
        </authorList>
    </citation>
    <scope>NUCLEOTIDE SEQUENCE</scope>
    <source>
        <strain evidence="10">TLK-CK17</strain>
    </source>
</reference>
<keyword evidence="11" id="KW-1185">Reference proteome</keyword>
<dbReference type="InterPro" id="IPR018311">
    <property type="entry name" value="Autoind_synth_CS"/>
</dbReference>
<evidence type="ECO:0000256" key="8">
    <source>
        <dbReference type="PROSITE-ProRule" id="PRU00533"/>
    </source>
</evidence>
<evidence type="ECO:0000256" key="1">
    <source>
        <dbReference type="ARBA" id="ARBA00012340"/>
    </source>
</evidence>
<evidence type="ECO:0000256" key="6">
    <source>
        <dbReference type="ARBA" id="ARBA00022929"/>
    </source>
</evidence>
<evidence type="ECO:0000256" key="9">
    <source>
        <dbReference type="RuleBase" id="RU361135"/>
    </source>
</evidence>
<evidence type="ECO:0000256" key="3">
    <source>
        <dbReference type="ARBA" id="ARBA00022654"/>
    </source>
</evidence>
<dbReference type="RefSeq" id="WP_237053774.1">
    <property type="nucleotide sequence ID" value="NZ_JAKJPO010000003.1"/>
</dbReference>
<comment type="catalytic activity">
    <reaction evidence="7 9">
        <text>a fatty acyl-[ACP] + S-adenosyl-L-methionine = an N-acyl-L-homoserine lactone + S-methyl-5'-thioadenosine + holo-[ACP] + H(+)</text>
        <dbReference type="Rhea" id="RHEA:10096"/>
        <dbReference type="Rhea" id="RHEA-COMP:9685"/>
        <dbReference type="Rhea" id="RHEA-COMP:14125"/>
        <dbReference type="ChEBI" id="CHEBI:15378"/>
        <dbReference type="ChEBI" id="CHEBI:17509"/>
        <dbReference type="ChEBI" id="CHEBI:55474"/>
        <dbReference type="ChEBI" id="CHEBI:59789"/>
        <dbReference type="ChEBI" id="CHEBI:64479"/>
        <dbReference type="ChEBI" id="CHEBI:138651"/>
        <dbReference type="EC" id="2.3.1.184"/>
    </reaction>
</comment>
<reference evidence="10" key="1">
    <citation type="submission" date="2022-01" db="EMBL/GenBank/DDBJ databases">
        <title>Lysobacter chinensis sp. nov., a bacterium isolated from cow dung compost.</title>
        <authorList>
            <person name="Liu Y."/>
        </authorList>
    </citation>
    <scope>NUCLEOTIDE SEQUENCE</scope>
    <source>
        <strain evidence="10">TLK-CK17</strain>
    </source>
</reference>
<dbReference type="InterPro" id="IPR016181">
    <property type="entry name" value="Acyl_CoA_acyltransferase"/>
</dbReference>
<dbReference type="EMBL" id="JAKJPO010000003">
    <property type="protein sequence ID" value="MCF7221331.1"/>
    <property type="molecule type" value="Genomic_DNA"/>
</dbReference>
<comment type="similarity">
    <text evidence="8 9">Belongs to the autoinducer synthase family.</text>
</comment>
<sequence length="228" mass="25004">MTTITIGRAGNGCISPTLMDGMHRLRADVFHHRLRWEVEVRHGREHDRFDLARPYYLLAHQNAVAAIRGATPPVRVIGCCRVLPTLGPNMLRDVFPELADARGVPACADVWEVSRFAVATDMDGTEAGYGFSETPARMVAHLLRFCADRGVRALVGVTSAPFERMLRRLDLQTGRLGQPRRIGRVMSLAFELPLDTHNLRIADGVIAGEGTGRVPGQLPAVPTLPRAA</sequence>
<dbReference type="EC" id="2.3.1.184" evidence="1 9"/>
<evidence type="ECO:0000313" key="11">
    <source>
        <dbReference type="Proteomes" id="UP001430796"/>
    </source>
</evidence>
<evidence type="ECO:0000256" key="2">
    <source>
        <dbReference type="ARBA" id="ARBA00018768"/>
    </source>
</evidence>
<gene>
    <name evidence="10" type="ORF">L3V18_05935</name>
</gene>
<name>A0ABS9HQX5_9GAMM</name>
<keyword evidence="6 8" id="KW-0071">Autoinducer synthesis</keyword>
<dbReference type="PANTHER" id="PTHR39322:SF1">
    <property type="entry name" value="ISOVALERYL-HOMOSERINE LACTONE SYNTHASE"/>
    <property type="match status" value="1"/>
</dbReference>
<dbReference type="InterPro" id="IPR001690">
    <property type="entry name" value="Autoind_synthase"/>
</dbReference>
<comment type="caution">
    <text evidence="10">The sequence shown here is derived from an EMBL/GenBank/DDBJ whole genome shotgun (WGS) entry which is preliminary data.</text>
</comment>
<proteinExistence type="inferred from homology"/>
<evidence type="ECO:0000313" key="10">
    <source>
        <dbReference type="EMBL" id="MCF7221331.1"/>
    </source>
</evidence>
<protein>
    <recommendedName>
        <fullName evidence="2 9">Acyl-homoserine-lactone synthase</fullName>
        <ecNumber evidence="1 9">2.3.1.184</ecNumber>
    </recommendedName>
    <alternativeName>
        <fullName evidence="9">Autoinducer synthesis protein</fullName>
    </alternativeName>
</protein>
<dbReference type="Pfam" id="PF00765">
    <property type="entry name" value="Autoind_synth"/>
    <property type="match status" value="1"/>
</dbReference>
<dbReference type="PANTHER" id="PTHR39322">
    <property type="entry name" value="ACYL-HOMOSERINE-LACTONE SYNTHASE"/>
    <property type="match status" value="1"/>
</dbReference>
<dbReference type="PRINTS" id="PR01549">
    <property type="entry name" value="AUTOINDCRSYN"/>
</dbReference>
<evidence type="ECO:0000256" key="4">
    <source>
        <dbReference type="ARBA" id="ARBA00022679"/>
    </source>
</evidence>
<dbReference type="PROSITE" id="PS51187">
    <property type="entry name" value="AUTOINDUCER_SYNTH_2"/>
    <property type="match status" value="1"/>
</dbReference>
<dbReference type="Gene3D" id="3.40.630.30">
    <property type="match status" value="1"/>
</dbReference>
<dbReference type="Proteomes" id="UP001430796">
    <property type="component" value="Unassembled WGS sequence"/>
</dbReference>
<dbReference type="PROSITE" id="PS00949">
    <property type="entry name" value="AUTOINDUCER_SYNTH_1"/>
    <property type="match status" value="1"/>
</dbReference>
<evidence type="ECO:0000256" key="5">
    <source>
        <dbReference type="ARBA" id="ARBA00022691"/>
    </source>
</evidence>
<evidence type="ECO:0000256" key="7">
    <source>
        <dbReference type="ARBA" id="ARBA00048576"/>
    </source>
</evidence>
<dbReference type="SUPFAM" id="SSF55729">
    <property type="entry name" value="Acyl-CoA N-acyltransferases (Nat)"/>
    <property type="match status" value="1"/>
</dbReference>
<keyword evidence="3 8" id="KW-0673">Quorum sensing</keyword>
<organism evidence="10 11">
    <name type="scientific">Marilutibacter chinensis</name>
    <dbReference type="NCBI Taxonomy" id="2912247"/>
    <lineage>
        <taxon>Bacteria</taxon>
        <taxon>Pseudomonadati</taxon>
        <taxon>Pseudomonadota</taxon>
        <taxon>Gammaproteobacteria</taxon>
        <taxon>Lysobacterales</taxon>
        <taxon>Lysobacteraceae</taxon>
        <taxon>Marilutibacter</taxon>
    </lineage>
</organism>
<keyword evidence="5 9" id="KW-0949">S-adenosyl-L-methionine</keyword>
<accession>A0ABS9HQX5</accession>
<keyword evidence="4 9" id="KW-0808">Transferase</keyword>